<reference evidence="2 3" key="1">
    <citation type="submission" date="2024-02" db="EMBL/GenBank/DDBJ databases">
        <authorList>
            <person name="Chen Y."/>
            <person name="Shah S."/>
            <person name="Dougan E. K."/>
            <person name="Thang M."/>
            <person name="Chan C."/>
        </authorList>
    </citation>
    <scope>NUCLEOTIDE SEQUENCE [LARGE SCALE GENOMIC DNA]</scope>
</reference>
<protein>
    <submittedName>
        <fullName evidence="2">Uncharacterized protein</fullName>
    </submittedName>
</protein>
<dbReference type="EMBL" id="CAXAMN010022584">
    <property type="protein sequence ID" value="CAK9070974.1"/>
    <property type="molecule type" value="Genomic_DNA"/>
</dbReference>
<evidence type="ECO:0000256" key="1">
    <source>
        <dbReference type="SAM" id="MobiDB-lite"/>
    </source>
</evidence>
<dbReference type="Proteomes" id="UP001642484">
    <property type="component" value="Unassembled WGS sequence"/>
</dbReference>
<gene>
    <name evidence="2" type="ORF">CCMP2556_LOCUS34929</name>
</gene>
<feature type="region of interest" description="Disordered" evidence="1">
    <location>
        <begin position="141"/>
        <end position="200"/>
    </location>
</feature>
<proteinExistence type="predicted"/>
<feature type="compositionally biased region" description="Basic residues" evidence="1">
    <location>
        <begin position="190"/>
        <end position="200"/>
    </location>
</feature>
<keyword evidence="3" id="KW-1185">Reference proteome</keyword>
<evidence type="ECO:0000313" key="3">
    <source>
        <dbReference type="Proteomes" id="UP001642484"/>
    </source>
</evidence>
<accession>A0ABP0P7P5</accession>
<name>A0ABP0P7P5_9DINO</name>
<organism evidence="2 3">
    <name type="scientific">Durusdinium trenchii</name>
    <dbReference type="NCBI Taxonomy" id="1381693"/>
    <lineage>
        <taxon>Eukaryota</taxon>
        <taxon>Sar</taxon>
        <taxon>Alveolata</taxon>
        <taxon>Dinophyceae</taxon>
        <taxon>Suessiales</taxon>
        <taxon>Symbiodiniaceae</taxon>
        <taxon>Durusdinium</taxon>
    </lineage>
</organism>
<sequence>MPWVYLENPKRSAMLCKSAAMRRRRRTPLGALAGWALGARRDHSFMDTNSPAEAQLGCVWAEPPGWWRRIPCHRCHAFDDAKPGFQECEPTILSAKRDARLTVDLGESVCTPLMARMSGKARSGSRREDLHIKASANAPWIGEGARAHRPCHSSRQETPGAAPRTAGRDWSPAARQRTQGKRTTSMTRPRPLRPRTRLRDHRTRRPPMYRCPLCRYAHWPASDIDQHRTIEGLRRCSGGVVRSACEDQI</sequence>
<evidence type="ECO:0000313" key="2">
    <source>
        <dbReference type="EMBL" id="CAK9070974.1"/>
    </source>
</evidence>
<comment type="caution">
    <text evidence="2">The sequence shown here is derived from an EMBL/GenBank/DDBJ whole genome shotgun (WGS) entry which is preliminary data.</text>
</comment>